<reference evidence="3 4" key="1">
    <citation type="submission" date="2018-07" db="EMBL/GenBank/DDBJ databases">
        <title>Genomic Encyclopedia of Type Strains, Phase IV (KMG-IV): sequencing the most valuable type-strain genomes for metagenomic binning, comparative biology and taxonomic classification.</title>
        <authorList>
            <person name="Goeker M."/>
        </authorList>
    </citation>
    <scope>NUCLEOTIDE SEQUENCE [LARGE SCALE GENOMIC DNA]</scope>
    <source>
        <strain evidence="3 4">DSM 21352</strain>
    </source>
</reference>
<feature type="signal peptide" evidence="2">
    <location>
        <begin position="1"/>
        <end position="22"/>
    </location>
</feature>
<feature type="chain" id="PRO_5016819842" evidence="2">
    <location>
        <begin position="23"/>
        <end position="150"/>
    </location>
</feature>
<comment type="caution">
    <text evidence="3">The sequence shown here is derived from an EMBL/GenBank/DDBJ whole genome shotgun (WGS) entry which is preliminary data.</text>
</comment>
<evidence type="ECO:0000313" key="4">
    <source>
        <dbReference type="Proteomes" id="UP000255265"/>
    </source>
</evidence>
<sequence length="150" mass="15024">MTKTTLLSLLLLGTLAAAPAQAQTSAKAASPSADSRQVTPVQVAPMPMSAAPVPSPPASPAGGGAPLDETAAATDQPALPVGAATQRLLALQRGGTMASATPRPIPGEVAHRSYERYLNSFNHPIPDRYGSSVSVRQGGTGTGTSTGVAR</sequence>
<dbReference type="EMBL" id="QQAV01000002">
    <property type="protein sequence ID" value="RDI26980.1"/>
    <property type="molecule type" value="Genomic_DNA"/>
</dbReference>
<evidence type="ECO:0000256" key="1">
    <source>
        <dbReference type="SAM" id="MobiDB-lite"/>
    </source>
</evidence>
<dbReference type="AlphaFoldDB" id="A0A370FJR3"/>
<keyword evidence="2" id="KW-0732">Signal</keyword>
<feature type="region of interest" description="Disordered" evidence="1">
    <location>
        <begin position="122"/>
        <end position="150"/>
    </location>
</feature>
<dbReference type="Pfam" id="PF12266">
    <property type="entry name" value="DUF3613"/>
    <property type="match status" value="1"/>
</dbReference>
<dbReference type="Proteomes" id="UP000255265">
    <property type="component" value="Unassembled WGS sequence"/>
</dbReference>
<feature type="region of interest" description="Disordered" evidence="1">
    <location>
        <begin position="25"/>
        <end position="80"/>
    </location>
</feature>
<accession>A0A370FJR3</accession>
<keyword evidence="4" id="KW-1185">Reference proteome</keyword>
<dbReference type="RefSeq" id="WP_244917683.1">
    <property type="nucleotide sequence ID" value="NZ_QQAV01000002.1"/>
</dbReference>
<organism evidence="3 4">
    <name type="scientific">Pseudacidovorax intermedius</name>
    <dbReference type="NCBI Taxonomy" id="433924"/>
    <lineage>
        <taxon>Bacteria</taxon>
        <taxon>Pseudomonadati</taxon>
        <taxon>Pseudomonadota</taxon>
        <taxon>Betaproteobacteria</taxon>
        <taxon>Burkholderiales</taxon>
        <taxon>Comamonadaceae</taxon>
        <taxon>Pseudacidovorax</taxon>
    </lineage>
</organism>
<name>A0A370FJR3_9BURK</name>
<evidence type="ECO:0000313" key="3">
    <source>
        <dbReference type="EMBL" id="RDI26980.1"/>
    </source>
</evidence>
<dbReference type="InterPro" id="IPR022053">
    <property type="entry name" value="DUF3613"/>
</dbReference>
<evidence type="ECO:0000256" key="2">
    <source>
        <dbReference type="SAM" id="SignalP"/>
    </source>
</evidence>
<proteinExistence type="predicted"/>
<protein>
    <submittedName>
        <fullName evidence="3">Uncharacterized protein DUF3613</fullName>
    </submittedName>
</protein>
<feature type="compositionally biased region" description="Low complexity" evidence="1">
    <location>
        <begin position="40"/>
        <end position="52"/>
    </location>
</feature>
<gene>
    <name evidence="3" type="ORF">DFR41_10212</name>
</gene>